<dbReference type="AlphaFoldDB" id="A0A974PLQ8"/>
<keyword evidence="3" id="KW-1185">Reference proteome</keyword>
<accession>A0A974PLQ8</accession>
<organism evidence="2 3">
    <name type="scientific">Xanthobacter dioxanivorans</name>
    <dbReference type="NCBI Taxonomy" id="2528964"/>
    <lineage>
        <taxon>Bacteria</taxon>
        <taxon>Pseudomonadati</taxon>
        <taxon>Pseudomonadota</taxon>
        <taxon>Alphaproteobacteria</taxon>
        <taxon>Hyphomicrobiales</taxon>
        <taxon>Xanthobacteraceae</taxon>
        <taxon>Xanthobacter</taxon>
    </lineage>
</organism>
<dbReference type="Proteomes" id="UP000596427">
    <property type="component" value="Chromosome"/>
</dbReference>
<evidence type="ECO:0000313" key="3">
    <source>
        <dbReference type="Proteomes" id="UP000596427"/>
    </source>
</evidence>
<dbReference type="RefSeq" id="WP_203192779.1">
    <property type="nucleotide sequence ID" value="NZ_CP063362.1"/>
</dbReference>
<feature type="region of interest" description="Disordered" evidence="1">
    <location>
        <begin position="35"/>
        <end position="59"/>
    </location>
</feature>
<evidence type="ECO:0000256" key="1">
    <source>
        <dbReference type="SAM" id="MobiDB-lite"/>
    </source>
</evidence>
<proteinExistence type="predicted"/>
<dbReference type="EMBL" id="CP063362">
    <property type="protein sequence ID" value="QRG05907.1"/>
    <property type="molecule type" value="Genomic_DNA"/>
</dbReference>
<evidence type="ECO:0000313" key="2">
    <source>
        <dbReference type="EMBL" id="QRG05907.1"/>
    </source>
</evidence>
<dbReference type="KEGG" id="xdi:EZH22_23255"/>
<protein>
    <submittedName>
        <fullName evidence="2">Uncharacterized protein</fullName>
    </submittedName>
</protein>
<name>A0A974PLQ8_9HYPH</name>
<reference evidence="2 3" key="1">
    <citation type="submission" date="2020-10" db="EMBL/GenBank/DDBJ databases">
        <title>Degradation of 1,4-Dioxane by Xanthobacter sp. YN2, via a Novel Group-2 Soluble Di-Iron Monooxygenase.</title>
        <authorList>
            <person name="Ma F."/>
            <person name="Wang Y."/>
            <person name="Yang J."/>
            <person name="Guo H."/>
            <person name="Su D."/>
            <person name="Yu L."/>
        </authorList>
    </citation>
    <scope>NUCLEOTIDE SEQUENCE [LARGE SCALE GENOMIC DNA]</scope>
    <source>
        <strain evidence="2 3">YN2</strain>
    </source>
</reference>
<sequence length="59" mass="6070">MALAKRKHGRNAACIVAWMPFAQEGQDETLSVAIGARGEGSDTDITDAGGAEQIPEGVA</sequence>
<gene>
    <name evidence="2" type="ORF">EZH22_23255</name>
</gene>